<keyword evidence="2" id="KW-0418">Kinase</keyword>
<dbReference type="InterPro" id="IPR036736">
    <property type="entry name" value="ACP-like_sf"/>
</dbReference>
<dbReference type="SUPFAM" id="SSF47336">
    <property type="entry name" value="ACP-like"/>
    <property type="match status" value="1"/>
</dbReference>
<dbReference type="EC" id="2.7.11.1" evidence="2"/>
<dbReference type="SUPFAM" id="SSF56436">
    <property type="entry name" value="C-type lectin-like"/>
    <property type="match status" value="1"/>
</dbReference>
<dbReference type="GO" id="GO:0120147">
    <property type="term" value="F:formylglycine-generating oxidase activity"/>
    <property type="evidence" value="ECO:0007669"/>
    <property type="project" value="TreeGrafter"/>
</dbReference>
<organism evidence="2 3">
    <name type="scientific">Gimesia aquarii</name>
    <dbReference type="NCBI Taxonomy" id="2527964"/>
    <lineage>
        <taxon>Bacteria</taxon>
        <taxon>Pseudomonadati</taxon>
        <taxon>Planctomycetota</taxon>
        <taxon>Planctomycetia</taxon>
        <taxon>Planctomycetales</taxon>
        <taxon>Planctomycetaceae</taxon>
        <taxon>Gimesia</taxon>
    </lineage>
</organism>
<evidence type="ECO:0000313" key="2">
    <source>
        <dbReference type="EMBL" id="QDT96464.1"/>
    </source>
</evidence>
<dbReference type="Pfam" id="PF03781">
    <property type="entry name" value="FGE-sulfatase"/>
    <property type="match status" value="1"/>
</dbReference>
<keyword evidence="2" id="KW-0808">Transferase</keyword>
<dbReference type="Proteomes" id="UP000318704">
    <property type="component" value="Chromosome"/>
</dbReference>
<dbReference type="GO" id="GO:0004674">
    <property type="term" value="F:protein serine/threonine kinase activity"/>
    <property type="evidence" value="ECO:0007669"/>
    <property type="project" value="UniProtKB-EC"/>
</dbReference>
<dbReference type="InterPro" id="IPR005532">
    <property type="entry name" value="SUMF_dom"/>
</dbReference>
<gene>
    <name evidence="2" type="primary">pkn1_3</name>
    <name evidence="2" type="ORF">V144x_19210</name>
</gene>
<dbReference type="PANTHER" id="PTHR23150">
    <property type="entry name" value="SULFATASE MODIFYING FACTOR 1, 2"/>
    <property type="match status" value="1"/>
</dbReference>
<dbReference type="Gene3D" id="1.10.1200.10">
    <property type="entry name" value="ACP-like"/>
    <property type="match status" value="1"/>
</dbReference>
<dbReference type="Pfam" id="PF00550">
    <property type="entry name" value="PP-binding"/>
    <property type="match status" value="1"/>
</dbReference>
<accession>A0A517VTX8</accession>
<dbReference type="InterPro" id="IPR042095">
    <property type="entry name" value="SUMF_sf"/>
</dbReference>
<feature type="domain" description="Carrier" evidence="1">
    <location>
        <begin position="10"/>
        <end position="94"/>
    </location>
</feature>
<dbReference type="KEGG" id="gaw:V144x_19210"/>
<dbReference type="InterPro" id="IPR009081">
    <property type="entry name" value="PP-bd_ACP"/>
</dbReference>
<dbReference type="RefSeq" id="WP_197998836.1">
    <property type="nucleotide sequence ID" value="NZ_CP037920.1"/>
</dbReference>
<reference evidence="2 3" key="1">
    <citation type="submission" date="2019-03" db="EMBL/GenBank/DDBJ databases">
        <title>Deep-cultivation of Planctomycetes and their phenomic and genomic characterization uncovers novel biology.</title>
        <authorList>
            <person name="Wiegand S."/>
            <person name="Jogler M."/>
            <person name="Boedeker C."/>
            <person name="Pinto D."/>
            <person name="Vollmers J."/>
            <person name="Rivas-Marin E."/>
            <person name="Kohn T."/>
            <person name="Peeters S.H."/>
            <person name="Heuer A."/>
            <person name="Rast P."/>
            <person name="Oberbeckmann S."/>
            <person name="Bunk B."/>
            <person name="Jeske O."/>
            <person name="Meyerdierks A."/>
            <person name="Storesund J.E."/>
            <person name="Kallscheuer N."/>
            <person name="Luecker S."/>
            <person name="Lage O.M."/>
            <person name="Pohl T."/>
            <person name="Merkel B.J."/>
            <person name="Hornburger P."/>
            <person name="Mueller R.-W."/>
            <person name="Bruemmer F."/>
            <person name="Labrenz M."/>
            <person name="Spormann A.M."/>
            <person name="Op den Camp H."/>
            <person name="Overmann J."/>
            <person name="Amann R."/>
            <person name="Jetten M.S.M."/>
            <person name="Mascher T."/>
            <person name="Medema M.H."/>
            <person name="Devos D.P."/>
            <person name="Kaster A.-K."/>
            <person name="Ovreas L."/>
            <person name="Rohde M."/>
            <person name="Galperin M.Y."/>
            <person name="Jogler C."/>
        </authorList>
    </citation>
    <scope>NUCLEOTIDE SEQUENCE [LARGE SCALE GENOMIC DNA]</scope>
    <source>
        <strain evidence="2 3">V144</strain>
    </source>
</reference>
<evidence type="ECO:0000259" key="1">
    <source>
        <dbReference type="PROSITE" id="PS50075"/>
    </source>
</evidence>
<evidence type="ECO:0000313" key="3">
    <source>
        <dbReference type="Proteomes" id="UP000318704"/>
    </source>
</evidence>
<dbReference type="InterPro" id="IPR051043">
    <property type="entry name" value="Sulfatase_Mod_Factor_Kinase"/>
</dbReference>
<protein>
    <submittedName>
        <fullName evidence="2">Serine/threonine-protein kinase pkn1</fullName>
        <ecNumber evidence="2">2.7.11.1</ecNumber>
    </submittedName>
</protein>
<dbReference type="AlphaFoldDB" id="A0A517VTX8"/>
<dbReference type="PANTHER" id="PTHR23150:SF19">
    <property type="entry name" value="FORMYLGLYCINE-GENERATING ENZYME"/>
    <property type="match status" value="1"/>
</dbReference>
<sequence length="433" mass="49513">MTTKPQLRLSEIEQKVLDVASEQLGFPRDEISLSDRLIEDLGCDSLDLIELIMELEEALDTVLPSESSDPVYKSIFTRQPFRLSDLAELAYLNQGTGTPGRSHHFRQPKTEKAPAELFSFTQLDGRWERSGSTKSNLFESVETKNSYPQFRRRSDGMLCIQVPTAEVEIGSDRPDAIADEKPKHIVKLDTFLIDAEPVSTTAYCRFLNSIGEVPDSYLTDWFVLDLDDDRDIHMLIRKEGSEWQPLPGCEKWPMILVSWYGANAYSLWANDKLWLRYQDESHTDAGGYLPTEAQWEYAARGQYSQPYPWGSESPSQDRMRFGFHRKSVSYDVSELPLADVNARLGMSLFGLHHMAGNVWQWCRDWYDAEFYQSPEAIEHNPLNQTNTRVRSERGGSWVGPSQLCHSSYRRGRTPLARGRCLGFRCISSVEDIA</sequence>
<dbReference type="EMBL" id="CP037920">
    <property type="protein sequence ID" value="QDT96464.1"/>
    <property type="molecule type" value="Genomic_DNA"/>
</dbReference>
<dbReference type="PROSITE" id="PS50075">
    <property type="entry name" value="CARRIER"/>
    <property type="match status" value="1"/>
</dbReference>
<dbReference type="Gene3D" id="3.90.1580.10">
    <property type="entry name" value="paralog of FGE (formylglycine-generating enzyme)"/>
    <property type="match status" value="1"/>
</dbReference>
<dbReference type="InterPro" id="IPR016187">
    <property type="entry name" value="CTDL_fold"/>
</dbReference>
<name>A0A517VTX8_9PLAN</name>
<proteinExistence type="predicted"/>